<dbReference type="EMBL" id="JAVREN010000008">
    <property type="protein sequence ID" value="MDT0306867.1"/>
    <property type="molecule type" value="Genomic_DNA"/>
</dbReference>
<feature type="compositionally biased region" description="Basic and acidic residues" evidence="1">
    <location>
        <begin position="99"/>
        <end position="109"/>
    </location>
</feature>
<dbReference type="RefSeq" id="WP_311629806.1">
    <property type="nucleotide sequence ID" value="NZ_JAVREN010000008.1"/>
</dbReference>
<sequence>MSDERMVAALLRERAGYLRRGDEDRVAQVDAQLRHYGHNPGPEPGPDPDAPGGPAGRQAPPQETTTAPPQDTVTAQGDAPDGIPGEQEQPKRRGRPRKPRDAEGNIIRE</sequence>
<feature type="compositionally biased region" description="Pro residues" evidence="1">
    <location>
        <begin position="41"/>
        <end position="51"/>
    </location>
</feature>
<organism evidence="2 3">
    <name type="scientific">Streptomyces boetiae</name>
    <dbReference type="NCBI Taxonomy" id="3075541"/>
    <lineage>
        <taxon>Bacteria</taxon>
        <taxon>Bacillati</taxon>
        <taxon>Actinomycetota</taxon>
        <taxon>Actinomycetes</taxon>
        <taxon>Kitasatosporales</taxon>
        <taxon>Streptomycetaceae</taxon>
        <taxon>Streptomyces</taxon>
    </lineage>
</organism>
<evidence type="ECO:0000256" key="1">
    <source>
        <dbReference type="SAM" id="MobiDB-lite"/>
    </source>
</evidence>
<feature type="compositionally biased region" description="Basic and acidic residues" evidence="1">
    <location>
        <begin position="14"/>
        <end position="27"/>
    </location>
</feature>
<proteinExistence type="predicted"/>
<reference evidence="3" key="1">
    <citation type="submission" date="2023-07" db="EMBL/GenBank/DDBJ databases">
        <title>30 novel species of actinomycetes from the DSMZ collection.</title>
        <authorList>
            <person name="Nouioui I."/>
        </authorList>
    </citation>
    <scope>NUCLEOTIDE SEQUENCE [LARGE SCALE GENOMIC DNA]</scope>
    <source>
        <strain evidence="3">DSM 44917</strain>
    </source>
</reference>
<gene>
    <name evidence="2" type="ORF">RM780_07805</name>
</gene>
<feature type="compositionally biased region" description="Low complexity" evidence="1">
    <location>
        <begin position="52"/>
        <end position="72"/>
    </location>
</feature>
<evidence type="ECO:0000313" key="3">
    <source>
        <dbReference type="Proteomes" id="UP001183388"/>
    </source>
</evidence>
<keyword evidence="3" id="KW-1185">Reference proteome</keyword>
<evidence type="ECO:0000313" key="2">
    <source>
        <dbReference type="EMBL" id="MDT0306867.1"/>
    </source>
</evidence>
<comment type="caution">
    <text evidence="2">The sequence shown here is derived from an EMBL/GenBank/DDBJ whole genome shotgun (WGS) entry which is preliminary data.</text>
</comment>
<dbReference type="Proteomes" id="UP001183388">
    <property type="component" value="Unassembled WGS sequence"/>
</dbReference>
<protein>
    <submittedName>
        <fullName evidence="2">Uncharacterized protein</fullName>
    </submittedName>
</protein>
<feature type="region of interest" description="Disordered" evidence="1">
    <location>
        <begin position="14"/>
        <end position="109"/>
    </location>
</feature>
<name>A0ABU2L5U4_9ACTN</name>
<accession>A0ABU2L5U4</accession>